<accession>A0A7J5P903</accession>
<protein>
    <submittedName>
        <fullName evidence="1">LysR family transcriptional regulator</fullName>
    </submittedName>
</protein>
<feature type="non-terminal residue" evidence="1">
    <location>
        <position position="1"/>
    </location>
</feature>
<gene>
    <name evidence="1" type="ORF">GA424_27575</name>
</gene>
<evidence type="ECO:0000313" key="1">
    <source>
        <dbReference type="EMBL" id="KAB6126739.1"/>
    </source>
</evidence>
<dbReference type="EMBL" id="WDEH01000141">
    <property type="protein sequence ID" value="KAB6126739.1"/>
    <property type="molecule type" value="Genomic_DNA"/>
</dbReference>
<proteinExistence type="predicted"/>
<name>A0A7J5P903_9BACE</name>
<reference evidence="1 2" key="1">
    <citation type="journal article" date="2019" name="Nat. Med.">
        <title>A library of human gut bacterial isolates paired with longitudinal multiomics data enables mechanistic microbiome research.</title>
        <authorList>
            <person name="Poyet M."/>
            <person name="Groussin M."/>
            <person name="Gibbons S.M."/>
            <person name="Avila-Pacheco J."/>
            <person name="Jiang X."/>
            <person name="Kearney S.M."/>
            <person name="Perrotta A.R."/>
            <person name="Berdy B."/>
            <person name="Zhao S."/>
            <person name="Lieberman T.D."/>
            <person name="Swanson P.K."/>
            <person name="Smith M."/>
            <person name="Roesemann S."/>
            <person name="Alexander J.E."/>
            <person name="Rich S.A."/>
            <person name="Livny J."/>
            <person name="Vlamakis H."/>
            <person name="Clish C."/>
            <person name="Bullock K."/>
            <person name="Deik A."/>
            <person name="Scott J."/>
            <person name="Pierce K.A."/>
            <person name="Xavier R.J."/>
            <person name="Alm E.J."/>
        </authorList>
    </citation>
    <scope>NUCLEOTIDE SEQUENCE [LARGE SCALE GENOMIC DNA]</scope>
    <source>
        <strain evidence="1 2">BIOML-A62</strain>
    </source>
</reference>
<comment type="caution">
    <text evidence="1">The sequence shown here is derived from an EMBL/GenBank/DDBJ whole genome shotgun (WGS) entry which is preliminary data.</text>
</comment>
<dbReference type="AlphaFoldDB" id="A0A7J5P903"/>
<sequence length="43" mass="4644">LIELPFGEQSQTITAMCAHHAGKAVSPAMHTFIQCVEECFLPG</sequence>
<dbReference type="Proteomes" id="UP000487596">
    <property type="component" value="Unassembled WGS sequence"/>
</dbReference>
<organism evidence="1 2">
    <name type="scientific">Bacteroides xylanisolvens</name>
    <dbReference type="NCBI Taxonomy" id="371601"/>
    <lineage>
        <taxon>Bacteria</taxon>
        <taxon>Pseudomonadati</taxon>
        <taxon>Bacteroidota</taxon>
        <taxon>Bacteroidia</taxon>
        <taxon>Bacteroidales</taxon>
        <taxon>Bacteroidaceae</taxon>
        <taxon>Bacteroides</taxon>
    </lineage>
</organism>
<evidence type="ECO:0000313" key="2">
    <source>
        <dbReference type="Proteomes" id="UP000487596"/>
    </source>
</evidence>